<gene>
    <name evidence="4" type="ORF">DM484_11785</name>
</gene>
<organism evidence="4 5">
    <name type="scientific">Candidatus Methylumidiphilus alinenensis</name>
    <dbReference type="NCBI Taxonomy" id="2202197"/>
    <lineage>
        <taxon>Bacteria</taxon>
        <taxon>Pseudomonadati</taxon>
        <taxon>Pseudomonadota</taxon>
        <taxon>Gammaproteobacteria</taxon>
        <taxon>Methylococcales</taxon>
        <taxon>Candidatus Methylumidiphilus</taxon>
    </lineage>
</organism>
<dbReference type="Proteomes" id="UP000249396">
    <property type="component" value="Unassembled WGS sequence"/>
</dbReference>
<protein>
    <recommendedName>
        <fullName evidence="3">Response regulatory domain-containing protein</fullName>
    </recommendedName>
</protein>
<evidence type="ECO:0000313" key="5">
    <source>
        <dbReference type="Proteomes" id="UP000249396"/>
    </source>
</evidence>
<dbReference type="AlphaFoldDB" id="A0A2W4SVG7"/>
<dbReference type="PANTHER" id="PTHR44591:SF3">
    <property type="entry name" value="RESPONSE REGULATORY DOMAIN-CONTAINING PROTEIN"/>
    <property type="match status" value="1"/>
</dbReference>
<keyword evidence="1 2" id="KW-0597">Phosphoprotein</keyword>
<dbReference type="InterPro" id="IPR011006">
    <property type="entry name" value="CheY-like_superfamily"/>
</dbReference>
<dbReference type="PANTHER" id="PTHR44591">
    <property type="entry name" value="STRESS RESPONSE REGULATOR PROTEIN 1"/>
    <property type="match status" value="1"/>
</dbReference>
<dbReference type="EMBL" id="QJPH01000303">
    <property type="protein sequence ID" value="PZN79220.1"/>
    <property type="molecule type" value="Genomic_DNA"/>
</dbReference>
<dbReference type="InterPro" id="IPR050595">
    <property type="entry name" value="Bact_response_regulator"/>
</dbReference>
<accession>A0A2W4SVG7</accession>
<dbReference type="SUPFAM" id="SSF52172">
    <property type="entry name" value="CheY-like"/>
    <property type="match status" value="1"/>
</dbReference>
<dbReference type="SMART" id="SM00448">
    <property type="entry name" value="REC"/>
    <property type="match status" value="1"/>
</dbReference>
<dbReference type="PROSITE" id="PS50110">
    <property type="entry name" value="RESPONSE_REGULATORY"/>
    <property type="match status" value="1"/>
</dbReference>
<dbReference type="InterPro" id="IPR001789">
    <property type="entry name" value="Sig_transdc_resp-reg_receiver"/>
</dbReference>
<dbReference type="Gene3D" id="3.40.50.2300">
    <property type="match status" value="1"/>
</dbReference>
<comment type="caution">
    <text evidence="4">The sequence shown here is derived from an EMBL/GenBank/DDBJ whole genome shotgun (WGS) entry which is preliminary data.</text>
</comment>
<dbReference type="FunFam" id="3.40.50.2300:FF:000444">
    <property type="entry name" value="Sensory transduction histidine kinase"/>
    <property type="match status" value="1"/>
</dbReference>
<name>A0A2W4SVG7_9GAMM</name>
<evidence type="ECO:0000313" key="4">
    <source>
        <dbReference type="EMBL" id="PZN79220.1"/>
    </source>
</evidence>
<dbReference type="GO" id="GO:0000160">
    <property type="term" value="P:phosphorelay signal transduction system"/>
    <property type="evidence" value="ECO:0007669"/>
    <property type="project" value="InterPro"/>
</dbReference>
<evidence type="ECO:0000256" key="1">
    <source>
        <dbReference type="ARBA" id="ARBA00022553"/>
    </source>
</evidence>
<evidence type="ECO:0000256" key="2">
    <source>
        <dbReference type="PROSITE-ProRule" id="PRU00169"/>
    </source>
</evidence>
<feature type="modified residue" description="4-aspartylphosphate" evidence="2">
    <location>
        <position position="54"/>
    </location>
</feature>
<sequence length="155" mass="17768">MPQSSILVVDDEPFNFDVVELYLRGLDYNLHYAASGKMALDCLDSYQPDIILLDVMMPEMDGIEVCKRIKSMSKWQTVPVIVVTALSTKDDLARCLEAGADDFISKPVNRIELRARINSMLRIKRQFDSMDKLVQLQYNTIDQLENALDEHQNQL</sequence>
<reference evidence="4 5" key="1">
    <citation type="journal article" date="2018" name="Aquat. Microb. Ecol.">
        <title>Gammaproteobacterial methanotrophs dominate.</title>
        <authorList>
            <person name="Rissanen A.J."/>
            <person name="Saarenheimo J."/>
            <person name="Tiirola M."/>
            <person name="Peura S."/>
            <person name="Aalto S.L."/>
            <person name="Karvinen A."/>
            <person name="Nykanen H."/>
        </authorList>
    </citation>
    <scope>NUCLEOTIDE SEQUENCE [LARGE SCALE GENOMIC DNA]</scope>
    <source>
        <strain evidence="4">AMbin10</strain>
    </source>
</reference>
<proteinExistence type="predicted"/>
<evidence type="ECO:0000259" key="3">
    <source>
        <dbReference type="PROSITE" id="PS50110"/>
    </source>
</evidence>
<feature type="domain" description="Response regulatory" evidence="3">
    <location>
        <begin position="5"/>
        <end position="121"/>
    </location>
</feature>
<dbReference type="Pfam" id="PF00072">
    <property type="entry name" value="Response_reg"/>
    <property type="match status" value="1"/>
</dbReference>